<feature type="compositionally biased region" description="Basic and acidic residues" evidence="1">
    <location>
        <begin position="290"/>
        <end position="300"/>
    </location>
</feature>
<evidence type="ECO:0008006" key="4">
    <source>
        <dbReference type="Google" id="ProtNLM"/>
    </source>
</evidence>
<dbReference type="EMBL" id="JAQQWI010000006">
    <property type="protein sequence ID" value="KAK8032850.1"/>
    <property type="molecule type" value="Genomic_DNA"/>
</dbReference>
<sequence>MSFHSRTLEVVRFHRRYYVSHIHTYSAKVPEEATDPKSAGARIVKNIPNDPEKYRKWLDKKRARHAAKEAELEVHIYELYRKDELHAINEFYAKNGIYNRSNDNAIIPWERISDGKPNYEVLGRDEVTLPSELPLLAGYKADNVYIINLDDEILTINHGIHWKLNNIPRRDNLWALAGVDSIYPHKPAISLDLCPEEHMAEQALPLPEHNPVVGYNSRAVVPRTDIDGSRKTFFTYVLARIFVQYKEAIVSFGREWSVNSFPIRELAFAIVSIASGQTMFHPNPPLRCHEQHAGRCDRDSGQSGWDSEESDRGSDQYERECHMEHLYDVPTDNDGWGFGPSHSYPRAGDANWAGDILPLLEFGSMSHFAGQAPGASPSETTYWIKDVLVSLTMVVDGRAITNAVEYGVNQGRTHFQMVVISLFDVAFAEVSLKNGEIVVRFSESLGLSPLRPEYCTSTHPCERPELKPGMAPQPESGEQLMRSNCTGSARRLRKHFPGLAALLNFFDVAADRRVASRSSTTLPAELYDQILDFVDYETWEKCLVVSQALRSSGLRKYRIDAQKRIVAGPFVRLCNEFDLEKRIRVKEPLISFNIEDMETGEVYPVMNTLGSRPHWDRDNVWAPIIGSGDRQAFMFDVLAQFVPGWETPVEDDNEDGDPIE</sequence>
<evidence type="ECO:0000313" key="2">
    <source>
        <dbReference type="EMBL" id="KAK8032850.1"/>
    </source>
</evidence>
<evidence type="ECO:0000313" key="3">
    <source>
        <dbReference type="Proteomes" id="UP001396898"/>
    </source>
</evidence>
<feature type="region of interest" description="Disordered" evidence="1">
    <location>
        <begin position="459"/>
        <end position="481"/>
    </location>
</feature>
<accession>A0ABR1SEV2</accession>
<dbReference type="Proteomes" id="UP001396898">
    <property type="component" value="Unassembled WGS sequence"/>
</dbReference>
<name>A0ABR1SEV2_9PEZI</name>
<feature type="region of interest" description="Disordered" evidence="1">
    <location>
        <begin position="290"/>
        <end position="317"/>
    </location>
</feature>
<evidence type="ECO:0000256" key="1">
    <source>
        <dbReference type="SAM" id="MobiDB-lite"/>
    </source>
</evidence>
<organism evidence="2 3">
    <name type="scientific">Apiospora marii</name>
    <dbReference type="NCBI Taxonomy" id="335849"/>
    <lineage>
        <taxon>Eukaryota</taxon>
        <taxon>Fungi</taxon>
        <taxon>Dikarya</taxon>
        <taxon>Ascomycota</taxon>
        <taxon>Pezizomycotina</taxon>
        <taxon>Sordariomycetes</taxon>
        <taxon>Xylariomycetidae</taxon>
        <taxon>Amphisphaeriales</taxon>
        <taxon>Apiosporaceae</taxon>
        <taxon>Apiospora</taxon>
    </lineage>
</organism>
<gene>
    <name evidence="2" type="ORF">PG991_002248</name>
</gene>
<comment type="caution">
    <text evidence="2">The sequence shown here is derived from an EMBL/GenBank/DDBJ whole genome shotgun (WGS) entry which is preliminary data.</text>
</comment>
<keyword evidence="3" id="KW-1185">Reference proteome</keyword>
<proteinExistence type="predicted"/>
<reference evidence="2 3" key="1">
    <citation type="submission" date="2023-01" db="EMBL/GenBank/DDBJ databases">
        <title>Analysis of 21 Apiospora genomes using comparative genomics revels a genus with tremendous synthesis potential of carbohydrate active enzymes and secondary metabolites.</title>
        <authorList>
            <person name="Sorensen T."/>
        </authorList>
    </citation>
    <scope>NUCLEOTIDE SEQUENCE [LARGE SCALE GENOMIC DNA]</scope>
    <source>
        <strain evidence="2 3">CBS 20057</strain>
    </source>
</reference>
<protein>
    <recommendedName>
        <fullName evidence="4">F-box domain-containing protein</fullName>
    </recommendedName>
</protein>